<dbReference type="CDD" id="cd01992">
    <property type="entry name" value="TilS_N"/>
    <property type="match status" value="1"/>
</dbReference>
<reference evidence="8 9" key="1">
    <citation type="submission" date="2019-11" db="EMBL/GenBank/DDBJ databases">
        <title>Pseudodesulfovibrio alkaliphilus, sp. nov., an alkaliphilic sulfate-reducing bacteria from mud volcano of Taman peninsula, Russia.</title>
        <authorList>
            <person name="Frolova A."/>
            <person name="Merkel A.Y."/>
            <person name="Slobodkin A.I."/>
        </authorList>
    </citation>
    <scope>NUCLEOTIDE SEQUENCE [LARGE SCALE GENOMIC DNA]</scope>
    <source>
        <strain evidence="8 9">F-1</strain>
    </source>
</reference>
<feature type="domain" description="tRNA(Ile)-lysidine/2-thiocytidine synthase N-terminal" evidence="7">
    <location>
        <begin position="43"/>
        <end position="223"/>
    </location>
</feature>
<dbReference type="EMBL" id="WODC01000007">
    <property type="protein sequence ID" value="MUM78246.1"/>
    <property type="molecule type" value="Genomic_DNA"/>
</dbReference>
<accession>A0A7K1KQ68</accession>
<comment type="similarity">
    <text evidence="6">Belongs to the tRNA(Ile)-lysidine synthase family.</text>
</comment>
<keyword evidence="4 6" id="KW-0067">ATP-binding</keyword>
<comment type="subcellular location">
    <subcellularLocation>
        <location evidence="6">Cytoplasm</location>
    </subcellularLocation>
</comment>
<dbReference type="InterPro" id="IPR012795">
    <property type="entry name" value="tRNA_Ile_lys_synt_N"/>
</dbReference>
<evidence type="ECO:0000313" key="9">
    <source>
        <dbReference type="Proteomes" id="UP000461162"/>
    </source>
</evidence>
<evidence type="ECO:0000256" key="5">
    <source>
        <dbReference type="ARBA" id="ARBA00048539"/>
    </source>
</evidence>
<dbReference type="HAMAP" id="MF_01161">
    <property type="entry name" value="tRNA_Ile_lys_synt"/>
    <property type="match status" value="1"/>
</dbReference>
<keyword evidence="6" id="KW-0963">Cytoplasm</keyword>
<dbReference type="AlphaFoldDB" id="A0A7K1KQ68"/>
<comment type="catalytic activity">
    <reaction evidence="5 6">
        <text>cytidine(34) in tRNA(Ile2) + L-lysine + ATP = lysidine(34) in tRNA(Ile2) + AMP + diphosphate + H(+)</text>
        <dbReference type="Rhea" id="RHEA:43744"/>
        <dbReference type="Rhea" id="RHEA-COMP:10625"/>
        <dbReference type="Rhea" id="RHEA-COMP:10670"/>
        <dbReference type="ChEBI" id="CHEBI:15378"/>
        <dbReference type="ChEBI" id="CHEBI:30616"/>
        <dbReference type="ChEBI" id="CHEBI:32551"/>
        <dbReference type="ChEBI" id="CHEBI:33019"/>
        <dbReference type="ChEBI" id="CHEBI:82748"/>
        <dbReference type="ChEBI" id="CHEBI:83665"/>
        <dbReference type="ChEBI" id="CHEBI:456215"/>
        <dbReference type="EC" id="6.3.4.19"/>
    </reaction>
</comment>
<organism evidence="8 9">
    <name type="scientific">Pseudodesulfovibrio alkaliphilus</name>
    <dbReference type="NCBI Taxonomy" id="2661613"/>
    <lineage>
        <taxon>Bacteria</taxon>
        <taxon>Pseudomonadati</taxon>
        <taxon>Thermodesulfobacteriota</taxon>
        <taxon>Desulfovibrionia</taxon>
        <taxon>Desulfovibrionales</taxon>
        <taxon>Desulfovibrionaceae</taxon>
    </lineage>
</organism>
<dbReference type="PANTHER" id="PTHR43033:SF1">
    <property type="entry name" value="TRNA(ILE)-LYSIDINE SYNTHASE-RELATED"/>
    <property type="match status" value="1"/>
</dbReference>
<evidence type="ECO:0000259" key="7">
    <source>
        <dbReference type="Pfam" id="PF01171"/>
    </source>
</evidence>
<name>A0A7K1KQ68_9BACT</name>
<comment type="domain">
    <text evidence="6">The N-terminal region contains the highly conserved SGGXDS motif, predicted to be a P-loop motif involved in ATP binding.</text>
</comment>
<dbReference type="InterPro" id="IPR011063">
    <property type="entry name" value="TilS/TtcA_N"/>
</dbReference>
<dbReference type="GO" id="GO:0005737">
    <property type="term" value="C:cytoplasm"/>
    <property type="evidence" value="ECO:0007669"/>
    <property type="project" value="UniProtKB-SubCell"/>
</dbReference>
<sequence length="336" mass="36826">MPDVPSSLPRSLQDLPPRWAHFCLGIERFVAEELGVELAGKRLAVGFSGGIDSTALLLSLRCLTARGGGRIVAAHLNHRLRPEADEDARWVAALCATLGVPCVIREADVATLAEDSGAGIEETGRQARYALYADVLTDHGADFVALGHHLDDLAEDVLMRLARGTAWPGLAGMSGRDDTRRLLRPLLLTPKAELAAFLAELGVPWREDASNEDQRWSRNRVRASLVPLFLRENPSFLDSVARLWRVGEMDRDYWGVQTASVGERIPNAVLSKAHRALRLRLYKAALDRLGSAQVLSDTLWGLDRAWQAHRVGAVFQFPGEKTAVVTSHGVVFSAKH</sequence>
<evidence type="ECO:0000256" key="1">
    <source>
        <dbReference type="ARBA" id="ARBA00022598"/>
    </source>
</evidence>
<dbReference type="NCBIfam" id="TIGR02432">
    <property type="entry name" value="lysidine_TilS_N"/>
    <property type="match status" value="1"/>
</dbReference>
<dbReference type="Pfam" id="PF01171">
    <property type="entry name" value="ATP_bind_3"/>
    <property type="match status" value="1"/>
</dbReference>
<dbReference type="PANTHER" id="PTHR43033">
    <property type="entry name" value="TRNA(ILE)-LYSIDINE SYNTHASE-RELATED"/>
    <property type="match status" value="1"/>
</dbReference>
<dbReference type="GO" id="GO:0032267">
    <property type="term" value="F:tRNA(Ile)-lysidine synthase activity"/>
    <property type="evidence" value="ECO:0007669"/>
    <property type="project" value="UniProtKB-EC"/>
</dbReference>
<dbReference type="SUPFAM" id="SSF52402">
    <property type="entry name" value="Adenine nucleotide alpha hydrolases-like"/>
    <property type="match status" value="1"/>
</dbReference>
<evidence type="ECO:0000256" key="6">
    <source>
        <dbReference type="HAMAP-Rule" id="MF_01161"/>
    </source>
</evidence>
<keyword evidence="1 6" id="KW-0436">Ligase</keyword>
<keyword evidence="3 6" id="KW-0547">Nucleotide-binding</keyword>
<dbReference type="InterPro" id="IPR014729">
    <property type="entry name" value="Rossmann-like_a/b/a_fold"/>
</dbReference>
<protein>
    <recommendedName>
        <fullName evidence="6">tRNA(Ile)-lysidine synthase</fullName>
        <ecNumber evidence="6">6.3.4.19</ecNumber>
    </recommendedName>
    <alternativeName>
        <fullName evidence="6">tRNA(Ile)-2-lysyl-cytidine synthase</fullName>
    </alternativeName>
    <alternativeName>
        <fullName evidence="6">tRNA(Ile)-lysidine synthetase</fullName>
    </alternativeName>
</protein>
<dbReference type="EC" id="6.3.4.19" evidence="6"/>
<proteinExistence type="inferred from homology"/>
<evidence type="ECO:0000256" key="3">
    <source>
        <dbReference type="ARBA" id="ARBA00022741"/>
    </source>
</evidence>
<evidence type="ECO:0000313" key="8">
    <source>
        <dbReference type="EMBL" id="MUM78246.1"/>
    </source>
</evidence>
<dbReference type="Proteomes" id="UP000461162">
    <property type="component" value="Unassembled WGS sequence"/>
</dbReference>
<dbReference type="InterPro" id="IPR012094">
    <property type="entry name" value="tRNA_Ile_lys_synt"/>
</dbReference>
<keyword evidence="9" id="KW-1185">Reference proteome</keyword>
<feature type="binding site" evidence="6">
    <location>
        <begin position="48"/>
        <end position="53"/>
    </location>
    <ligand>
        <name>ATP</name>
        <dbReference type="ChEBI" id="CHEBI:30616"/>
    </ligand>
</feature>
<evidence type="ECO:0000256" key="2">
    <source>
        <dbReference type="ARBA" id="ARBA00022694"/>
    </source>
</evidence>
<comment type="caution">
    <text evidence="8">The sequence shown here is derived from an EMBL/GenBank/DDBJ whole genome shotgun (WGS) entry which is preliminary data.</text>
</comment>
<dbReference type="GO" id="GO:0006400">
    <property type="term" value="P:tRNA modification"/>
    <property type="evidence" value="ECO:0007669"/>
    <property type="project" value="UniProtKB-UniRule"/>
</dbReference>
<dbReference type="Gene3D" id="3.40.50.620">
    <property type="entry name" value="HUPs"/>
    <property type="match status" value="1"/>
</dbReference>
<dbReference type="GO" id="GO:0005524">
    <property type="term" value="F:ATP binding"/>
    <property type="evidence" value="ECO:0007669"/>
    <property type="project" value="UniProtKB-UniRule"/>
</dbReference>
<evidence type="ECO:0000256" key="4">
    <source>
        <dbReference type="ARBA" id="ARBA00022840"/>
    </source>
</evidence>
<keyword evidence="2 6" id="KW-0819">tRNA processing</keyword>
<comment type="function">
    <text evidence="6">Ligates lysine onto the cytidine present at position 34 of the AUA codon-specific tRNA(Ile) that contains the anticodon CAU, in an ATP-dependent manner. Cytidine is converted to lysidine, thus changing the amino acid specificity of the tRNA from methionine to isoleucine.</text>
</comment>
<gene>
    <name evidence="6 8" type="primary">tilS</name>
    <name evidence="8" type="ORF">GKC30_11420</name>
</gene>